<evidence type="ECO:0000256" key="5">
    <source>
        <dbReference type="ARBA" id="ARBA00022692"/>
    </source>
</evidence>
<gene>
    <name evidence="10" type="ORF">AVDCRST_MAG75-492</name>
</gene>
<feature type="domain" description="EamA" evidence="9">
    <location>
        <begin position="23"/>
        <end position="158"/>
    </location>
</feature>
<keyword evidence="5 8" id="KW-0812">Transmembrane</keyword>
<dbReference type="NCBIfam" id="TIGR00688">
    <property type="entry name" value="rarD"/>
    <property type="match status" value="1"/>
</dbReference>
<dbReference type="InterPro" id="IPR037185">
    <property type="entry name" value="EmrE-like"/>
</dbReference>
<evidence type="ECO:0000256" key="4">
    <source>
        <dbReference type="ARBA" id="ARBA00022475"/>
    </source>
</evidence>
<sequence length="332" mass="35720">MTAPQVDAAANPVQVESEKRSRRGIGYGLAAYSLWGLVPLFWPLVNRSGAVELLSHRVIWSLLIAVVLLVFTVPKGWWSRLSSARNLSLLAIAAVTISVNWGLYIWSVNHGHVLETALGYYINPIFSILVGVLLLRERLALVQWISVGLAAVAVVVLTIDYGQLPWIALVLAGSFATYGVMKKQLNAGAVETLTVESAILTPPALAYLIYLQTTGALTFGQLGGGYSALLASTGVVTVVPLLFFAASATRLPLSTLGLLQYLAPTFQFLLGVFYFGESMSVGRWVGFGLVWLALMILTGYGMVRAGTNRKAGRLRAAERADRGSEPTVAEPL</sequence>
<feature type="transmembrane region" description="Helical" evidence="8">
    <location>
        <begin position="281"/>
        <end position="303"/>
    </location>
</feature>
<keyword evidence="7 8" id="KW-0472">Membrane</keyword>
<feature type="transmembrane region" description="Helical" evidence="8">
    <location>
        <begin position="86"/>
        <end position="106"/>
    </location>
</feature>
<feature type="transmembrane region" description="Helical" evidence="8">
    <location>
        <begin position="24"/>
        <end position="45"/>
    </location>
</feature>
<accession>A0A6J4N2H1</accession>
<evidence type="ECO:0000256" key="8">
    <source>
        <dbReference type="SAM" id="Phobius"/>
    </source>
</evidence>
<protein>
    <submittedName>
        <fullName evidence="10">Uncharacterized inner membrane protein RarD</fullName>
    </submittedName>
</protein>
<dbReference type="GO" id="GO:0005886">
    <property type="term" value="C:plasma membrane"/>
    <property type="evidence" value="ECO:0007669"/>
    <property type="project" value="UniProtKB-SubCell"/>
</dbReference>
<keyword evidence="6 8" id="KW-1133">Transmembrane helix</keyword>
<dbReference type="InterPro" id="IPR000620">
    <property type="entry name" value="EamA_dom"/>
</dbReference>
<feature type="transmembrane region" description="Helical" evidence="8">
    <location>
        <begin position="225"/>
        <end position="246"/>
    </location>
</feature>
<organism evidence="10">
    <name type="scientific">uncultured Propionibacteriaceae bacterium</name>
    <dbReference type="NCBI Taxonomy" id="257457"/>
    <lineage>
        <taxon>Bacteria</taxon>
        <taxon>Bacillati</taxon>
        <taxon>Actinomycetota</taxon>
        <taxon>Actinomycetes</taxon>
        <taxon>Propionibacteriales</taxon>
        <taxon>Propionibacteriaceae</taxon>
        <taxon>environmental samples</taxon>
    </lineage>
</organism>
<feature type="transmembrane region" description="Helical" evidence="8">
    <location>
        <begin position="165"/>
        <end position="181"/>
    </location>
</feature>
<evidence type="ECO:0000256" key="1">
    <source>
        <dbReference type="ARBA" id="ARBA00004651"/>
    </source>
</evidence>
<dbReference type="PANTHER" id="PTHR22911">
    <property type="entry name" value="ACYL-MALONYL CONDENSING ENZYME-RELATED"/>
    <property type="match status" value="1"/>
</dbReference>
<keyword evidence="3" id="KW-0813">Transport</keyword>
<feature type="transmembrane region" description="Helical" evidence="8">
    <location>
        <begin position="193"/>
        <end position="213"/>
    </location>
</feature>
<feature type="transmembrane region" description="Helical" evidence="8">
    <location>
        <begin position="118"/>
        <end position="135"/>
    </location>
</feature>
<dbReference type="InterPro" id="IPR004626">
    <property type="entry name" value="RarD"/>
</dbReference>
<dbReference type="Pfam" id="PF00892">
    <property type="entry name" value="EamA"/>
    <property type="match status" value="1"/>
</dbReference>
<evidence type="ECO:0000259" key="9">
    <source>
        <dbReference type="Pfam" id="PF00892"/>
    </source>
</evidence>
<comment type="subcellular location">
    <subcellularLocation>
        <location evidence="1">Cell membrane</location>
        <topology evidence="1">Multi-pass membrane protein</topology>
    </subcellularLocation>
</comment>
<proteinExistence type="inferred from homology"/>
<dbReference type="EMBL" id="CADCUO010000035">
    <property type="protein sequence ID" value="CAA9375513.1"/>
    <property type="molecule type" value="Genomic_DNA"/>
</dbReference>
<evidence type="ECO:0000256" key="6">
    <source>
        <dbReference type="ARBA" id="ARBA00022989"/>
    </source>
</evidence>
<evidence type="ECO:0000256" key="3">
    <source>
        <dbReference type="ARBA" id="ARBA00022448"/>
    </source>
</evidence>
<dbReference type="PANTHER" id="PTHR22911:SF137">
    <property type="entry name" value="SOLUTE CARRIER FAMILY 35 MEMBER G2-RELATED"/>
    <property type="match status" value="1"/>
</dbReference>
<evidence type="ECO:0000256" key="2">
    <source>
        <dbReference type="ARBA" id="ARBA00007362"/>
    </source>
</evidence>
<feature type="transmembrane region" description="Helical" evidence="8">
    <location>
        <begin position="258"/>
        <end position="275"/>
    </location>
</feature>
<dbReference type="SUPFAM" id="SSF103481">
    <property type="entry name" value="Multidrug resistance efflux transporter EmrE"/>
    <property type="match status" value="2"/>
</dbReference>
<reference evidence="10" key="1">
    <citation type="submission" date="2020-02" db="EMBL/GenBank/DDBJ databases">
        <authorList>
            <person name="Meier V. D."/>
        </authorList>
    </citation>
    <scope>NUCLEOTIDE SEQUENCE</scope>
    <source>
        <strain evidence="10">AVDCRST_MAG75</strain>
    </source>
</reference>
<evidence type="ECO:0000313" key="10">
    <source>
        <dbReference type="EMBL" id="CAA9375513.1"/>
    </source>
</evidence>
<evidence type="ECO:0000256" key="7">
    <source>
        <dbReference type="ARBA" id="ARBA00023136"/>
    </source>
</evidence>
<name>A0A6J4N2H1_9ACTN</name>
<feature type="transmembrane region" description="Helical" evidence="8">
    <location>
        <begin position="57"/>
        <end position="74"/>
    </location>
</feature>
<dbReference type="AlphaFoldDB" id="A0A6J4N2H1"/>
<comment type="similarity">
    <text evidence="2">Belongs to the EamA transporter family.</text>
</comment>
<keyword evidence="4" id="KW-1003">Cell membrane</keyword>
<feature type="transmembrane region" description="Helical" evidence="8">
    <location>
        <begin position="142"/>
        <end position="159"/>
    </location>
</feature>